<proteinExistence type="predicted"/>
<organism evidence="3 4">
    <name type="scientific">Archangium violaceum Cb vi76</name>
    <dbReference type="NCBI Taxonomy" id="1406225"/>
    <lineage>
        <taxon>Bacteria</taxon>
        <taxon>Pseudomonadati</taxon>
        <taxon>Myxococcota</taxon>
        <taxon>Myxococcia</taxon>
        <taxon>Myxococcales</taxon>
        <taxon>Cystobacterineae</taxon>
        <taxon>Archangiaceae</taxon>
        <taxon>Archangium</taxon>
    </lineage>
</organism>
<evidence type="ECO:0000313" key="3">
    <source>
        <dbReference type="EMBL" id="KFA90807.1"/>
    </source>
</evidence>
<dbReference type="RefSeq" id="WP_043401024.1">
    <property type="nucleotide sequence ID" value="NZ_JPMI01000176.1"/>
</dbReference>
<dbReference type="EMBL" id="JPMI01000176">
    <property type="protein sequence ID" value="KFA90807.1"/>
    <property type="molecule type" value="Genomic_DNA"/>
</dbReference>
<evidence type="ECO:0000256" key="1">
    <source>
        <dbReference type="SAM" id="MobiDB-lite"/>
    </source>
</evidence>
<gene>
    <name evidence="3" type="ORF">Q664_26195</name>
</gene>
<dbReference type="InterPro" id="IPR054241">
    <property type="entry name" value="DUF6968"/>
</dbReference>
<comment type="caution">
    <text evidence="3">The sequence shown here is derived from an EMBL/GenBank/DDBJ whole genome shotgun (WGS) entry which is preliminary data.</text>
</comment>
<reference evidence="3 4" key="1">
    <citation type="submission" date="2014-07" db="EMBL/GenBank/DDBJ databases">
        <title>Draft Genome Sequence of Gephyronic Acid Producer, Cystobacter violaceus Strain Cb vi76.</title>
        <authorList>
            <person name="Stevens D.C."/>
            <person name="Young J."/>
            <person name="Carmichael R."/>
            <person name="Tan J."/>
            <person name="Taylor R.E."/>
        </authorList>
    </citation>
    <scope>NUCLEOTIDE SEQUENCE [LARGE SCALE GENOMIC DNA]</scope>
    <source>
        <strain evidence="3 4">Cb vi76</strain>
    </source>
</reference>
<dbReference type="Proteomes" id="UP000028547">
    <property type="component" value="Unassembled WGS sequence"/>
</dbReference>
<accession>A0A084SQS2</accession>
<dbReference type="AlphaFoldDB" id="A0A084SQS2"/>
<dbReference type="Pfam" id="PF22302">
    <property type="entry name" value="DUF6968"/>
    <property type="match status" value="1"/>
</dbReference>
<sequence>MATNARRSTTKKKSSTRPRALGTVIAERTLTVGGQKDSSVWIRIGKPRKDRSTNNYFCPYSFEGLDDRKVREAWGMDSIQALQNALQSIRLELTPHADALSWEGGQNGWLGFPKLIPDSFGPTFTLRLEKMVERETDRFARALESTHRRAGQPAHDGRSHRRKR</sequence>
<protein>
    <recommendedName>
        <fullName evidence="2">DUF6968 domain-containing protein</fullName>
    </recommendedName>
</protein>
<feature type="region of interest" description="Disordered" evidence="1">
    <location>
        <begin position="1"/>
        <end position="20"/>
    </location>
</feature>
<name>A0A084SQS2_9BACT</name>
<evidence type="ECO:0000313" key="4">
    <source>
        <dbReference type="Proteomes" id="UP000028547"/>
    </source>
</evidence>
<feature type="domain" description="DUF6968" evidence="2">
    <location>
        <begin position="26"/>
        <end position="113"/>
    </location>
</feature>
<evidence type="ECO:0000259" key="2">
    <source>
        <dbReference type="Pfam" id="PF22302"/>
    </source>
</evidence>
<feature type="region of interest" description="Disordered" evidence="1">
    <location>
        <begin position="141"/>
        <end position="164"/>
    </location>
</feature>